<keyword evidence="2" id="KW-1185">Reference proteome</keyword>
<proteinExistence type="predicted"/>
<reference evidence="1" key="1">
    <citation type="journal article" date="2023" name="Plant J.">
        <title>Genome sequences and population genomics provide insights into the demographic history, inbreeding, and mutation load of two 'living fossil' tree species of Dipteronia.</title>
        <authorList>
            <person name="Feng Y."/>
            <person name="Comes H.P."/>
            <person name="Chen J."/>
            <person name="Zhu S."/>
            <person name="Lu R."/>
            <person name="Zhang X."/>
            <person name="Li P."/>
            <person name="Qiu J."/>
            <person name="Olsen K.M."/>
            <person name="Qiu Y."/>
        </authorList>
    </citation>
    <scope>NUCLEOTIDE SEQUENCE</scope>
    <source>
        <strain evidence="1">KIB01</strain>
    </source>
</reference>
<dbReference type="Proteomes" id="UP001280121">
    <property type="component" value="Unassembled WGS sequence"/>
</dbReference>
<dbReference type="EMBL" id="JANJYI010000009">
    <property type="protein sequence ID" value="KAK2637002.1"/>
    <property type="molecule type" value="Genomic_DNA"/>
</dbReference>
<name>A0AAD9TJM6_9ROSI</name>
<comment type="caution">
    <text evidence="1">The sequence shown here is derived from an EMBL/GenBank/DDBJ whole genome shotgun (WGS) entry which is preliminary data.</text>
</comment>
<organism evidence="1 2">
    <name type="scientific">Dipteronia dyeriana</name>
    <dbReference type="NCBI Taxonomy" id="168575"/>
    <lineage>
        <taxon>Eukaryota</taxon>
        <taxon>Viridiplantae</taxon>
        <taxon>Streptophyta</taxon>
        <taxon>Embryophyta</taxon>
        <taxon>Tracheophyta</taxon>
        <taxon>Spermatophyta</taxon>
        <taxon>Magnoliopsida</taxon>
        <taxon>eudicotyledons</taxon>
        <taxon>Gunneridae</taxon>
        <taxon>Pentapetalae</taxon>
        <taxon>rosids</taxon>
        <taxon>malvids</taxon>
        <taxon>Sapindales</taxon>
        <taxon>Sapindaceae</taxon>
        <taxon>Hippocastanoideae</taxon>
        <taxon>Acereae</taxon>
        <taxon>Dipteronia</taxon>
    </lineage>
</organism>
<evidence type="ECO:0000313" key="1">
    <source>
        <dbReference type="EMBL" id="KAK2637002.1"/>
    </source>
</evidence>
<dbReference type="AlphaFoldDB" id="A0AAD9TJM6"/>
<sequence length="170" mass="19268">MEMSSLLCIAKLLLTTRHAKIEYNLQLLQDGVGSYIRAYIQKEIDEIPDSVSKMVIEVLKELKQQGCPPNDVICSATISVMRQGKFSEISDLRVASGLGGIMSILEFDNNVGKHQCALFLDLHLSNVHHSWRSTKSIKEIYEHYMQKEIDEKPEPVTSKTRGADVLLHWL</sequence>
<evidence type="ECO:0000313" key="2">
    <source>
        <dbReference type="Proteomes" id="UP001280121"/>
    </source>
</evidence>
<accession>A0AAD9TJM6</accession>
<gene>
    <name evidence="1" type="ORF">Ddye_031794</name>
</gene>
<protein>
    <submittedName>
        <fullName evidence="1">Uncharacterized protein</fullName>
    </submittedName>
</protein>